<dbReference type="GO" id="GO:0006352">
    <property type="term" value="P:DNA-templated transcription initiation"/>
    <property type="evidence" value="ECO:0007669"/>
    <property type="project" value="InterPro"/>
</dbReference>
<dbReference type="PANTHER" id="PTHR43133">
    <property type="entry name" value="RNA POLYMERASE ECF-TYPE SIGMA FACTO"/>
    <property type="match status" value="1"/>
</dbReference>
<dbReference type="SUPFAM" id="SSF88946">
    <property type="entry name" value="Sigma2 domain of RNA polymerase sigma factors"/>
    <property type="match status" value="1"/>
</dbReference>
<proteinExistence type="inferred from homology"/>
<keyword evidence="4" id="KW-0804">Transcription</keyword>
<dbReference type="GO" id="GO:0003677">
    <property type="term" value="F:DNA binding"/>
    <property type="evidence" value="ECO:0007669"/>
    <property type="project" value="InterPro"/>
</dbReference>
<dbReference type="InterPro" id="IPR014284">
    <property type="entry name" value="RNA_pol_sigma-70_dom"/>
</dbReference>
<dbReference type="GO" id="GO:0016987">
    <property type="term" value="F:sigma factor activity"/>
    <property type="evidence" value="ECO:0007669"/>
    <property type="project" value="UniProtKB-KW"/>
</dbReference>
<dbReference type="SUPFAM" id="SSF88659">
    <property type="entry name" value="Sigma3 and sigma4 domains of RNA polymerase sigma factors"/>
    <property type="match status" value="1"/>
</dbReference>
<evidence type="ECO:0000256" key="3">
    <source>
        <dbReference type="ARBA" id="ARBA00023082"/>
    </source>
</evidence>
<dbReference type="AlphaFoldDB" id="A0A4R5AFX2"/>
<organism evidence="8 9">
    <name type="scientific">Actinomadura darangshiensis</name>
    <dbReference type="NCBI Taxonomy" id="705336"/>
    <lineage>
        <taxon>Bacteria</taxon>
        <taxon>Bacillati</taxon>
        <taxon>Actinomycetota</taxon>
        <taxon>Actinomycetes</taxon>
        <taxon>Streptosporangiales</taxon>
        <taxon>Thermomonosporaceae</taxon>
        <taxon>Actinomadura</taxon>
    </lineage>
</organism>
<dbReference type="Pfam" id="PF04542">
    <property type="entry name" value="Sigma70_r2"/>
    <property type="match status" value="1"/>
</dbReference>
<dbReference type="InterPro" id="IPR013249">
    <property type="entry name" value="RNA_pol_sigma70_r4_t2"/>
</dbReference>
<dbReference type="InterPro" id="IPR039425">
    <property type="entry name" value="RNA_pol_sigma-70-like"/>
</dbReference>
<evidence type="ECO:0000256" key="1">
    <source>
        <dbReference type="ARBA" id="ARBA00010641"/>
    </source>
</evidence>
<keyword evidence="3" id="KW-0731">Sigma factor</keyword>
<reference evidence="8 9" key="1">
    <citation type="submission" date="2019-03" db="EMBL/GenBank/DDBJ databases">
        <title>Draft genome sequences of novel Actinobacteria.</title>
        <authorList>
            <person name="Sahin N."/>
            <person name="Ay H."/>
            <person name="Saygin H."/>
        </authorList>
    </citation>
    <scope>NUCLEOTIDE SEQUENCE [LARGE SCALE GENOMIC DNA]</scope>
    <source>
        <strain evidence="8 9">DSM 45941</strain>
    </source>
</reference>
<dbReference type="Gene3D" id="1.10.10.10">
    <property type="entry name" value="Winged helix-like DNA-binding domain superfamily/Winged helix DNA-binding domain"/>
    <property type="match status" value="1"/>
</dbReference>
<evidence type="ECO:0000256" key="5">
    <source>
        <dbReference type="SAM" id="MobiDB-lite"/>
    </source>
</evidence>
<feature type="domain" description="RNA polymerase sigma-70 region 2" evidence="6">
    <location>
        <begin position="49"/>
        <end position="116"/>
    </location>
</feature>
<keyword evidence="2" id="KW-0805">Transcription regulation</keyword>
<dbReference type="NCBIfam" id="TIGR02937">
    <property type="entry name" value="sigma70-ECF"/>
    <property type="match status" value="1"/>
</dbReference>
<keyword evidence="9" id="KW-1185">Reference proteome</keyword>
<dbReference type="OrthoDB" id="4184921at2"/>
<accession>A0A4R5AFX2</accession>
<evidence type="ECO:0000256" key="2">
    <source>
        <dbReference type="ARBA" id="ARBA00023015"/>
    </source>
</evidence>
<dbReference type="InterPro" id="IPR007627">
    <property type="entry name" value="RNA_pol_sigma70_r2"/>
</dbReference>
<evidence type="ECO:0000313" key="9">
    <source>
        <dbReference type="Proteomes" id="UP000295578"/>
    </source>
</evidence>
<dbReference type="InterPro" id="IPR013324">
    <property type="entry name" value="RNA_pol_sigma_r3/r4-like"/>
</dbReference>
<dbReference type="InterPro" id="IPR013325">
    <property type="entry name" value="RNA_pol_sigma_r2"/>
</dbReference>
<sequence length="232" mass="25383">MSGTKRSFRLKCSSGSRTFPDRRARSVPAGRPPRGDGLGNERSTRFEELYEAHLGHVTGYVRRRTGDADDAADVIAETFLVAWRRLDDVPPGEKARFYLYGVARRTLANLHRGQRRHRDLTAKIGRNLAADLAAAPIPDPEYPEISAAFGALPEDDRELLALASWEGLDNGQIATVLGVTRNAVRIRLHRARRRLARELERRGAGHLVARASAAPSAAKPDHLAPSGKAGSA</sequence>
<dbReference type="EMBL" id="SMKY01000244">
    <property type="protein sequence ID" value="TDD69804.1"/>
    <property type="molecule type" value="Genomic_DNA"/>
</dbReference>
<dbReference type="PANTHER" id="PTHR43133:SF25">
    <property type="entry name" value="RNA POLYMERASE SIGMA FACTOR RFAY-RELATED"/>
    <property type="match status" value="1"/>
</dbReference>
<evidence type="ECO:0000259" key="7">
    <source>
        <dbReference type="Pfam" id="PF08281"/>
    </source>
</evidence>
<evidence type="ECO:0000259" key="6">
    <source>
        <dbReference type="Pfam" id="PF04542"/>
    </source>
</evidence>
<feature type="domain" description="RNA polymerase sigma factor 70 region 4 type 2" evidence="7">
    <location>
        <begin position="145"/>
        <end position="195"/>
    </location>
</feature>
<dbReference type="InterPro" id="IPR036388">
    <property type="entry name" value="WH-like_DNA-bd_sf"/>
</dbReference>
<dbReference type="Proteomes" id="UP000295578">
    <property type="component" value="Unassembled WGS sequence"/>
</dbReference>
<name>A0A4R5AFX2_9ACTN</name>
<dbReference type="Pfam" id="PF08281">
    <property type="entry name" value="Sigma70_r4_2"/>
    <property type="match status" value="1"/>
</dbReference>
<protein>
    <submittedName>
        <fullName evidence="8">Sigma-70 family RNA polymerase sigma factor</fullName>
    </submittedName>
</protein>
<evidence type="ECO:0000256" key="4">
    <source>
        <dbReference type="ARBA" id="ARBA00023163"/>
    </source>
</evidence>
<feature type="region of interest" description="Disordered" evidence="5">
    <location>
        <begin position="210"/>
        <end position="232"/>
    </location>
</feature>
<gene>
    <name evidence="8" type="ORF">E1293_35425</name>
</gene>
<dbReference type="Gene3D" id="1.10.1740.10">
    <property type="match status" value="1"/>
</dbReference>
<comment type="similarity">
    <text evidence="1">Belongs to the sigma-70 factor family. ECF subfamily.</text>
</comment>
<feature type="region of interest" description="Disordered" evidence="5">
    <location>
        <begin position="1"/>
        <end position="41"/>
    </location>
</feature>
<comment type="caution">
    <text evidence="8">The sequence shown here is derived from an EMBL/GenBank/DDBJ whole genome shotgun (WGS) entry which is preliminary data.</text>
</comment>
<evidence type="ECO:0000313" key="8">
    <source>
        <dbReference type="EMBL" id="TDD69804.1"/>
    </source>
</evidence>